<feature type="transmembrane region" description="Helical" evidence="1">
    <location>
        <begin position="23"/>
        <end position="43"/>
    </location>
</feature>
<organism evidence="3 4">
    <name type="scientific">Nonomuraea mangrovi</name>
    <dbReference type="NCBI Taxonomy" id="2316207"/>
    <lineage>
        <taxon>Bacteria</taxon>
        <taxon>Bacillati</taxon>
        <taxon>Actinomycetota</taxon>
        <taxon>Actinomycetes</taxon>
        <taxon>Streptosporangiales</taxon>
        <taxon>Streptosporangiaceae</taxon>
        <taxon>Nonomuraea</taxon>
    </lineage>
</organism>
<evidence type="ECO:0000256" key="1">
    <source>
        <dbReference type="SAM" id="Phobius"/>
    </source>
</evidence>
<protein>
    <submittedName>
        <fullName evidence="3">Serine hydrolase domain-containing protein</fullName>
        <ecNumber evidence="3">3.-.-.-</ecNumber>
    </submittedName>
</protein>
<reference evidence="4" key="1">
    <citation type="journal article" date="2019" name="Int. J. Syst. Evol. Microbiol.">
        <title>The Global Catalogue of Microorganisms (GCM) 10K type strain sequencing project: providing services to taxonomists for standard genome sequencing and annotation.</title>
        <authorList>
            <consortium name="The Broad Institute Genomics Platform"/>
            <consortium name="The Broad Institute Genome Sequencing Center for Infectious Disease"/>
            <person name="Wu L."/>
            <person name="Ma J."/>
        </authorList>
    </citation>
    <scope>NUCLEOTIDE SEQUENCE [LARGE SCALE GENOMIC DNA]</scope>
    <source>
        <strain evidence="4">ICMP 6774ER</strain>
    </source>
</reference>
<dbReference type="InterPro" id="IPR001466">
    <property type="entry name" value="Beta-lactam-related"/>
</dbReference>
<keyword evidence="1" id="KW-0812">Transmembrane</keyword>
<dbReference type="SUPFAM" id="SSF56601">
    <property type="entry name" value="beta-lactamase/transpeptidase-like"/>
    <property type="match status" value="1"/>
</dbReference>
<name>A0ABW4SWI4_9ACTN</name>
<proteinExistence type="predicted"/>
<accession>A0ABW4SWI4</accession>
<keyword evidence="3" id="KW-0378">Hydrolase</keyword>
<dbReference type="EC" id="3.-.-.-" evidence="3"/>
<keyword evidence="4" id="KW-1185">Reference proteome</keyword>
<comment type="caution">
    <text evidence="3">The sequence shown here is derived from an EMBL/GenBank/DDBJ whole genome shotgun (WGS) entry which is preliminary data.</text>
</comment>
<dbReference type="EMBL" id="JBHUFV010000026">
    <property type="protein sequence ID" value="MFD1933270.1"/>
    <property type="molecule type" value="Genomic_DNA"/>
</dbReference>
<dbReference type="InterPro" id="IPR012338">
    <property type="entry name" value="Beta-lactam/transpept-like"/>
</dbReference>
<feature type="domain" description="Beta-lactamase-related" evidence="2">
    <location>
        <begin position="106"/>
        <end position="370"/>
    </location>
</feature>
<dbReference type="InterPro" id="IPR050789">
    <property type="entry name" value="Diverse_Enzym_Activities"/>
</dbReference>
<dbReference type="PANTHER" id="PTHR43283:SF7">
    <property type="entry name" value="BETA-LACTAMASE-RELATED DOMAIN-CONTAINING PROTEIN"/>
    <property type="match status" value="1"/>
</dbReference>
<evidence type="ECO:0000259" key="2">
    <source>
        <dbReference type="Pfam" id="PF00144"/>
    </source>
</evidence>
<dbReference type="Proteomes" id="UP001597368">
    <property type="component" value="Unassembled WGS sequence"/>
</dbReference>
<keyword evidence="1" id="KW-1133">Transmembrane helix</keyword>
<dbReference type="RefSeq" id="WP_379573314.1">
    <property type="nucleotide sequence ID" value="NZ_JBHUFV010000026.1"/>
</dbReference>
<evidence type="ECO:0000313" key="3">
    <source>
        <dbReference type="EMBL" id="MFD1933270.1"/>
    </source>
</evidence>
<gene>
    <name evidence="3" type="ORF">ACFSKW_17505</name>
</gene>
<evidence type="ECO:0000313" key="4">
    <source>
        <dbReference type="Proteomes" id="UP001597368"/>
    </source>
</evidence>
<dbReference type="Pfam" id="PF00144">
    <property type="entry name" value="Beta-lactamase"/>
    <property type="match status" value="1"/>
</dbReference>
<keyword evidence="1" id="KW-0472">Membrane</keyword>
<dbReference type="PANTHER" id="PTHR43283">
    <property type="entry name" value="BETA-LACTAMASE-RELATED"/>
    <property type="match status" value="1"/>
</dbReference>
<dbReference type="Gene3D" id="3.40.710.10">
    <property type="entry name" value="DD-peptidase/beta-lactamase superfamily"/>
    <property type="match status" value="1"/>
</dbReference>
<sequence>MRETIEPAARGHERRTRPRRRRLVKAIAVVLVAALALYGWAWASLDRSTIARALVWYDSDVGDQYRFPSRLIPAGKDAGPLPSGTEIAAAGGAAFDDFLRESDTSAFLVVHGDRLVYERYFGGADRRTRQTSFSVAKSFVSTLVGIAIAEGRIKSVEDPVTDYLPELARRDPRFARIRLRDLLTMSSGLRFWKTDLPWPWDDDTFTYYGVDLRDVALNGTRVERPPGQEWHYTNYNPLLLGMVLERATGMTVSAYMSSRLWQPLGAERDATWSLDSRRSGFEKMESGLNATPVDFARFGLLFLHDGEWNGRRVVPKAWVEAATAADTTTDPADFYQYFWWVDVERPGRFYALGNHGQYIYVAPDADTVVVRTGGDWGVDNREWQATFRGVADRLARRSS</sequence>
<dbReference type="GO" id="GO:0016787">
    <property type="term" value="F:hydrolase activity"/>
    <property type="evidence" value="ECO:0007669"/>
    <property type="project" value="UniProtKB-KW"/>
</dbReference>